<dbReference type="AlphaFoldDB" id="A0ABD2WB03"/>
<evidence type="ECO:0000256" key="2">
    <source>
        <dbReference type="ARBA" id="ARBA00010734"/>
    </source>
</evidence>
<evidence type="ECO:0000313" key="8">
    <source>
        <dbReference type="EMBL" id="KAL3390239.1"/>
    </source>
</evidence>
<comment type="subcellular location">
    <subcellularLocation>
        <location evidence="1">Nucleus</location>
        <location evidence="1">Nucleolus</location>
    </subcellularLocation>
</comment>
<dbReference type="InterPro" id="IPR056907">
    <property type="entry name" value="UTP6_C"/>
</dbReference>
<name>A0ABD2WB03_9HYME</name>
<comment type="similarity">
    <text evidence="2">Belongs to the UTP6 family.</text>
</comment>
<dbReference type="PANTHER" id="PTHR23271">
    <property type="entry name" value="HEPATOCELLULAR CARCINOMA-ASSOCIATED ANTIGEN 66"/>
    <property type="match status" value="1"/>
</dbReference>
<dbReference type="GO" id="GO:0006364">
    <property type="term" value="P:rRNA processing"/>
    <property type="evidence" value="ECO:0007669"/>
    <property type="project" value="UniProtKB-KW"/>
</dbReference>
<proteinExistence type="inferred from homology"/>
<evidence type="ECO:0000256" key="1">
    <source>
        <dbReference type="ARBA" id="ARBA00004604"/>
    </source>
</evidence>
<dbReference type="SUPFAM" id="SSF48452">
    <property type="entry name" value="TPR-like"/>
    <property type="match status" value="2"/>
</dbReference>
<dbReference type="InterPro" id="IPR011990">
    <property type="entry name" value="TPR-like_helical_dom_sf"/>
</dbReference>
<reference evidence="8 9" key="1">
    <citation type="journal article" date="2024" name="bioRxiv">
        <title>A reference genome for Trichogramma kaykai: A tiny desert-dwelling parasitoid wasp with competing sex-ratio distorters.</title>
        <authorList>
            <person name="Culotta J."/>
            <person name="Lindsey A.R."/>
        </authorList>
    </citation>
    <scope>NUCLEOTIDE SEQUENCE [LARGE SCALE GENOMIC DNA]</scope>
    <source>
        <strain evidence="8 9">KSX58</strain>
    </source>
</reference>
<accession>A0ABD2WB03</accession>
<dbReference type="GO" id="GO:0005730">
    <property type="term" value="C:nucleolus"/>
    <property type="evidence" value="ECO:0007669"/>
    <property type="project" value="UniProtKB-SubCell"/>
</dbReference>
<evidence type="ECO:0000256" key="5">
    <source>
        <dbReference type="ARBA" id="ARBA00023242"/>
    </source>
</evidence>
<dbReference type="InterPro" id="IPR013949">
    <property type="entry name" value="Utp6"/>
</dbReference>
<gene>
    <name evidence="8" type="ORF">TKK_015035</name>
</gene>
<dbReference type="Gene3D" id="1.25.40.10">
    <property type="entry name" value="Tetratricopeptide repeat domain"/>
    <property type="match status" value="3"/>
</dbReference>
<keyword evidence="4" id="KW-0677">Repeat</keyword>
<organism evidence="8 9">
    <name type="scientific">Trichogramma kaykai</name>
    <dbReference type="NCBI Taxonomy" id="54128"/>
    <lineage>
        <taxon>Eukaryota</taxon>
        <taxon>Metazoa</taxon>
        <taxon>Ecdysozoa</taxon>
        <taxon>Arthropoda</taxon>
        <taxon>Hexapoda</taxon>
        <taxon>Insecta</taxon>
        <taxon>Pterygota</taxon>
        <taxon>Neoptera</taxon>
        <taxon>Endopterygota</taxon>
        <taxon>Hymenoptera</taxon>
        <taxon>Apocrita</taxon>
        <taxon>Proctotrupomorpha</taxon>
        <taxon>Chalcidoidea</taxon>
        <taxon>Trichogrammatidae</taxon>
        <taxon>Trichogramma</taxon>
    </lineage>
</organism>
<dbReference type="SMART" id="SM00386">
    <property type="entry name" value="HAT"/>
    <property type="match status" value="6"/>
</dbReference>
<protein>
    <recommendedName>
        <fullName evidence="10">U3 small nucleolar RNA-associated protein 6 homolog</fullName>
    </recommendedName>
</protein>
<evidence type="ECO:0000313" key="9">
    <source>
        <dbReference type="Proteomes" id="UP001627154"/>
    </source>
</evidence>
<dbReference type="EMBL" id="JBJJXI010000121">
    <property type="protein sequence ID" value="KAL3390239.1"/>
    <property type="molecule type" value="Genomic_DNA"/>
</dbReference>
<dbReference type="InterPro" id="IPR003107">
    <property type="entry name" value="HAT"/>
</dbReference>
<comment type="caution">
    <text evidence="8">The sequence shown here is derived from an EMBL/GenBank/DDBJ whole genome shotgun (WGS) entry which is preliminary data.</text>
</comment>
<dbReference type="Proteomes" id="UP001627154">
    <property type="component" value="Unassembled WGS sequence"/>
</dbReference>
<dbReference type="InterPro" id="IPR055347">
    <property type="entry name" value="UTP6_N"/>
</dbReference>
<dbReference type="Pfam" id="PF24892">
    <property type="entry name" value="UTP6_C"/>
    <property type="match status" value="1"/>
</dbReference>
<evidence type="ECO:0000259" key="6">
    <source>
        <dbReference type="Pfam" id="PF08640"/>
    </source>
</evidence>
<evidence type="ECO:0000256" key="4">
    <source>
        <dbReference type="ARBA" id="ARBA00022737"/>
    </source>
</evidence>
<keyword evidence="5" id="KW-0539">Nucleus</keyword>
<evidence type="ECO:0000259" key="7">
    <source>
        <dbReference type="Pfam" id="PF24892"/>
    </source>
</evidence>
<feature type="domain" description="U3 small nucleolar RNA-associated protein 6 homolog C-terminal" evidence="7">
    <location>
        <begin position="313"/>
        <end position="579"/>
    </location>
</feature>
<dbReference type="PANTHER" id="PTHR23271:SF1">
    <property type="entry name" value="U3 SMALL NUCLEOLAR RNA-ASSOCIATED PROTEIN 6 HOMOLOG"/>
    <property type="match status" value="1"/>
</dbReference>
<sequence length="605" mass="71403">MTELVTENVESVRSLLDQMKNWKILEENELRTITVKMKDNESRLQRHTKNKEDYLRYIYYLIDIMKLVKQRREKCKTKQKKSDIELTIANKINQLYKEALERFSDDIRFWTAYIAFCKSVKFHKCVNKILGRMLGIHQDKPKCWLTAAKWEVQENNDYKTGREYLIKGLHHHPESQMLHSYLYELELSDALSKLKECETVIDIADDIVTDKVEKRLDLKKVILVYEQACKKVKNINFMIELLNLTQVHNHKKMKDLQMRIIRDLVKGFPHEPAMWDLMARRELNGLAQPSLNENDSVMEVDTTDQSLRDRILNCYEVYLTAVKKIKTKEMWSLFLDCLIEINQGGTLPNFKRKLLKNALNQGHTAGELEEKYYVVWIDLITANTSQDEEGQRKVLEVLQMSIETLPKSIDLWKRYINYLLNIEQKELALEKFNMAVAILGKDAVPLWQLRFLHIQITNPEELPSFFQEGLKSIPEISNYIKPVYIEWIVLNNDIEKARSVYDQLVLQPFPCLELHKKMASLELLQCNISLQNARKPYEMITLQFGKKSKDVWIEYVKFELKYGDKDRVSNIYERAIQNLEPALVEDFTSEFNLVKANPESITLEF</sequence>
<evidence type="ECO:0000256" key="3">
    <source>
        <dbReference type="ARBA" id="ARBA00022552"/>
    </source>
</evidence>
<keyword evidence="9" id="KW-1185">Reference proteome</keyword>
<dbReference type="Pfam" id="PF08640">
    <property type="entry name" value="U3_assoc_6"/>
    <property type="match status" value="1"/>
</dbReference>
<keyword evidence="3" id="KW-0698">rRNA processing</keyword>
<evidence type="ECO:0008006" key="10">
    <source>
        <dbReference type="Google" id="ProtNLM"/>
    </source>
</evidence>
<feature type="domain" description="U3 small nucleolar RNA-associated protein 6 N-terminal" evidence="6">
    <location>
        <begin position="12"/>
        <end position="90"/>
    </location>
</feature>